<reference evidence="1 2" key="1">
    <citation type="submission" date="2021-02" db="EMBL/GenBank/DDBJ databases">
        <title>Plant Genome Project.</title>
        <authorList>
            <person name="Zhang R.-G."/>
        </authorList>
    </citation>
    <scope>NUCLEOTIDE SEQUENCE [LARGE SCALE GENOMIC DNA]</scope>
    <source>
        <tissue evidence="1">Leaves</tissue>
    </source>
</reference>
<proteinExistence type="predicted"/>
<gene>
    <name evidence="1" type="ORF">JRO89_XSUnG0200800</name>
</gene>
<evidence type="ECO:0000313" key="1">
    <source>
        <dbReference type="EMBL" id="KAH7511459.1"/>
    </source>
</evidence>
<sequence length="569" mass="62395">MMPSGDGAAKSGGFCFCFSGENGGPYCDEDINGSSNQGCMHCKRSDPSSSSSCYSCSSVWLDLVPFKDSEKFRRIITASAKGFSIGAGIKGGLSLFSILARLRRTRLSSSIRKTEAFSNSDAIALALKETLRYGLFLGTFAGTFVTVDEIIGALGGHRRTARWRALLAGLIAGPSMLLTGPNTQHTSLAIYILMRAAVLASRCGIKSKQFGTICKPLTWKHGDIFLMCLSSSQILSAYILKQESLPPSYKSFLNKHGGKNTVILQGVKEIACGLPFSNLQAIEKYYKATGVDIKLDPEMEVPCSVWSLPLSYFPSTKSEAVVECLHFPLCLMFENTSEARASIIPRVVIAEIIHGNQDCAAHFVTFLVQAYKRALPVYLPVYLIPALIVHRQGLLTTIVLFELDLELAADACSEALASQVQPFTILGKGLLGTARSSLFLSIYCSSAWMWTCLLFRIFRRCNVPMVAVGTFPTGLSLAIEKKSRRIEISLYCLARAIESFFTCMADIGYLPESKNLKRADVVIFSISTAIIMHCYAQERDVFRSKYLNVLDWVFGVPPPPCETPRCKNS</sequence>
<protein>
    <recommendedName>
        <fullName evidence="3">Transmembrane protein 135 N-terminal domain-containing protein</fullName>
    </recommendedName>
</protein>
<name>A0ABQ8GX77_9ROSI</name>
<dbReference type="InterPro" id="IPR026749">
    <property type="entry name" value="Tmem135"/>
</dbReference>
<evidence type="ECO:0008006" key="3">
    <source>
        <dbReference type="Google" id="ProtNLM"/>
    </source>
</evidence>
<evidence type="ECO:0000313" key="2">
    <source>
        <dbReference type="Proteomes" id="UP000827721"/>
    </source>
</evidence>
<dbReference type="PANTHER" id="PTHR12459:SF15">
    <property type="entry name" value="TRANSMEMBRANE PROTEIN 135"/>
    <property type="match status" value="1"/>
</dbReference>
<accession>A0ABQ8GX77</accession>
<dbReference type="EMBL" id="JAFEMO010000574">
    <property type="protein sequence ID" value="KAH7511459.1"/>
    <property type="molecule type" value="Genomic_DNA"/>
</dbReference>
<dbReference type="PANTHER" id="PTHR12459">
    <property type="entry name" value="TRANSMEMBRANE PROTEIN 135-RELATED"/>
    <property type="match status" value="1"/>
</dbReference>
<keyword evidence="2" id="KW-1185">Reference proteome</keyword>
<comment type="caution">
    <text evidence="1">The sequence shown here is derived from an EMBL/GenBank/DDBJ whole genome shotgun (WGS) entry which is preliminary data.</text>
</comment>
<organism evidence="1 2">
    <name type="scientific">Xanthoceras sorbifolium</name>
    <dbReference type="NCBI Taxonomy" id="99658"/>
    <lineage>
        <taxon>Eukaryota</taxon>
        <taxon>Viridiplantae</taxon>
        <taxon>Streptophyta</taxon>
        <taxon>Embryophyta</taxon>
        <taxon>Tracheophyta</taxon>
        <taxon>Spermatophyta</taxon>
        <taxon>Magnoliopsida</taxon>
        <taxon>eudicotyledons</taxon>
        <taxon>Gunneridae</taxon>
        <taxon>Pentapetalae</taxon>
        <taxon>rosids</taxon>
        <taxon>malvids</taxon>
        <taxon>Sapindales</taxon>
        <taxon>Sapindaceae</taxon>
        <taxon>Xanthoceroideae</taxon>
        <taxon>Xanthoceras</taxon>
    </lineage>
</organism>
<dbReference type="Proteomes" id="UP000827721">
    <property type="component" value="Unassembled WGS sequence"/>
</dbReference>